<feature type="transmembrane region" description="Helical" evidence="6">
    <location>
        <begin position="550"/>
        <end position="568"/>
    </location>
</feature>
<feature type="domain" description="Major facilitator superfamily (MFS) profile" evidence="7">
    <location>
        <begin position="220"/>
        <end position="728"/>
    </location>
</feature>
<keyword evidence="2 6" id="KW-0812">Transmembrane</keyword>
<evidence type="ECO:0000256" key="1">
    <source>
        <dbReference type="ARBA" id="ARBA00004141"/>
    </source>
</evidence>
<feature type="transmembrane region" description="Helical" evidence="6">
    <location>
        <begin position="342"/>
        <end position="361"/>
    </location>
</feature>
<dbReference type="GO" id="GO:0022857">
    <property type="term" value="F:transmembrane transporter activity"/>
    <property type="evidence" value="ECO:0007669"/>
    <property type="project" value="InterPro"/>
</dbReference>
<evidence type="ECO:0000256" key="2">
    <source>
        <dbReference type="ARBA" id="ARBA00022692"/>
    </source>
</evidence>
<feature type="transmembrane region" description="Helical" evidence="6">
    <location>
        <begin position="706"/>
        <end position="726"/>
    </location>
</feature>
<feature type="transmembrane region" description="Helical" evidence="6">
    <location>
        <begin position="580"/>
        <end position="603"/>
    </location>
</feature>
<feature type="transmembrane region" description="Helical" evidence="6">
    <location>
        <begin position="523"/>
        <end position="543"/>
    </location>
</feature>
<feature type="compositionally biased region" description="Low complexity" evidence="5">
    <location>
        <begin position="139"/>
        <end position="153"/>
    </location>
</feature>
<feature type="compositionally biased region" description="Low complexity" evidence="5">
    <location>
        <begin position="57"/>
        <end position="69"/>
    </location>
</feature>
<dbReference type="PANTHER" id="PTHR23501">
    <property type="entry name" value="MAJOR FACILITATOR SUPERFAMILY"/>
    <property type="match status" value="1"/>
</dbReference>
<dbReference type="EMBL" id="CVMT01000010">
    <property type="protein sequence ID" value="CRG91751.1"/>
    <property type="molecule type" value="Genomic_DNA"/>
</dbReference>
<organism evidence="8 9">
    <name type="scientific">Talaromyces islandicus</name>
    <name type="common">Penicillium islandicum</name>
    <dbReference type="NCBI Taxonomy" id="28573"/>
    <lineage>
        <taxon>Eukaryota</taxon>
        <taxon>Fungi</taxon>
        <taxon>Dikarya</taxon>
        <taxon>Ascomycota</taxon>
        <taxon>Pezizomycotina</taxon>
        <taxon>Eurotiomycetes</taxon>
        <taxon>Eurotiomycetidae</taxon>
        <taxon>Eurotiales</taxon>
        <taxon>Trichocomaceae</taxon>
        <taxon>Talaromyces</taxon>
        <taxon>Talaromyces sect. Islandici</taxon>
    </lineage>
</organism>
<dbReference type="CDD" id="cd17502">
    <property type="entry name" value="MFS_Azr1_MDR_like"/>
    <property type="match status" value="1"/>
</dbReference>
<name>A0A0U1M9N3_TALIS</name>
<dbReference type="Gene3D" id="1.20.1720.10">
    <property type="entry name" value="Multidrug resistance protein D"/>
    <property type="match status" value="1"/>
</dbReference>
<keyword evidence="9" id="KW-1185">Reference proteome</keyword>
<dbReference type="InterPro" id="IPR011701">
    <property type="entry name" value="MFS"/>
</dbReference>
<feature type="compositionally biased region" description="Low complexity" evidence="5">
    <location>
        <begin position="168"/>
        <end position="178"/>
    </location>
</feature>
<reference evidence="8 9" key="1">
    <citation type="submission" date="2015-04" db="EMBL/GenBank/DDBJ databases">
        <authorList>
            <person name="Syromyatnikov M.Y."/>
            <person name="Popov V.N."/>
        </authorList>
    </citation>
    <scope>NUCLEOTIDE SEQUENCE [LARGE SCALE GENOMIC DNA]</scope>
    <source>
        <strain evidence="8">WF-38-12</strain>
    </source>
</reference>
<dbReference type="InterPro" id="IPR036259">
    <property type="entry name" value="MFS_trans_sf"/>
</dbReference>
<comment type="subcellular location">
    <subcellularLocation>
        <location evidence="1">Membrane</location>
        <topology evidence="1">Multi-pass membrane protein</topology>
    </subcellularLocation>
</comment>
<dbReference type="OrthoDB" id="2147446at2759"/>
<protein>
    <submittedName>
        <fullName evidence="8">Putative HC-toxin efflux carrier TOXA</fullName>
    </submittedName>
</protein>
<dbReference type="SUPFAM" id="SSF103473">
    <property type="entry name" value="MFS general substrate transporter"/>
    <property type="match status" value="1"/>
</dbReference>
<dbReference type="PROSITE" id="PS50850">
    <property type="entry name" value="MFS"/>
    <property type="match status" value="1"/>
</dbReference>
<sequence>MISKPDSVLLWDESSPAAHEPPPLNTRKDRLRIPEEPDFQITAESPVDRFGPRLRRWPTTSTTRRPSVPQLQWGGSTQCYSPIEGGQPNFKTLTSQNLYSNPEIYEDTSEGMNVPQLRVESENYIVDRRTPQEQKQEQQHQQQQQQQRPQTQRLEPALQSDATQVLPSEPSHCYHSSMSSEESLEMSTAYSRTPKLPTLDMKAEEKLQYRHPPAWKVNLIMLALALTTFCTGWDNTMIATAIPRITDQFNSLNDLEWYGAAYFLANCSVQLIYGKLYHLHSIKWVYLAALCIFQVGSFICAIAPSSAVLIIGRAVAGLGAAGLLSGSILIIRQLVRFNQRPVYMAGLASVSGIACLAGPIIGGAFTDYVSWRWCFYINLPFGFVACILLLVFYKPIQHPSSRRISFRTSLRFLDLEGTALLVPAIISLLLALQWGGAKYSWGSVQVIVLFIICGITLVGFVFIQTWKQELATIPPRVIMSRNVSAGFIFTFCFGAAVVVTTYYVPLWLQAIRNASAKDSGTLIYPLIVSMVATSAVIAYLVTVVGYYTPFMILASLLMSVGGGLLSTLDRNASSAQYIGYQIIFGIGVGCGIQQSMVAIQAAVKGAGSRNSSSSAKSSGSSGSSSAVPMGTAIMTFAQTLGGAVFLAVAQSVFDNKLSSGITAANIPGLDANVILHTGATELRNAVASDHVNALLQAYNAAIDSTFLVAAVVAAISIVGALGMEWISLRQR</sequence>
<dbReference type="InterPro" id="IPR020846">
    <property type="entry name" value="MFS_dom"/>
</dbReference>
<feature type="transmembrane region" description="Helical" evidence="6">
    <location>
        <begin position="255"/>
        <end position="273"/>
    </location>
</feature>
<feature type="transmembrane region" description="Helical" evidence="6">
    <location>
        <begin position="310"/>
        <end position="330"/>
    </location>
</feature>
<evidence type="ECO:0000313" key="9">
    <source>
        <dbReference type="Proteomes" id="UP000054383"/>
    </source>
</evidence>
<feature type="region of interest" description="Disordered" evidence="5">
    <location>
        <begin position="49"/>
        <end position="70"/>
    </location>
</feature>
<gene>
    <name evidence="8" type="ORF">PISL3812_08803</name>
</gene>
<feature type="transmembrane region" description="Helical" evidence="6">
    <location>
        <begin position="441"/>
        <end position="463"/>
    </location>
</feature>
<dbReference type="AlphaFoldDB" id="A0A0U1M9N3"/>
<keyword evidence="4 6" id="KW-0472">Membrane</keyword>
<feature type="transmembrane region" description="Helical" evidence="6">
    <location>
        <begin position="624"/>
        <end position="649"/>
    </location>
</feature>
<feature type="transmembrane region" description="Helical" evidence="6">
    <location>
        <begin position="483"/>
        <end position="503"/>
    </location>
</feature>
<evidence type="ECO:0000256" key="5">
    <source>
        <dbReference type="SAM" id="MobiDB-lite"/>
    </source>
</evidence>
<evidence type="ECO:0000313" key="8">
    <source>
        <dbReference type="EMBL" id="CRG91751.1"/>
    </source>
</evidence>
<proteinExistence type="predicted"/>
<dbReference type="Pfam" id="PF07690">
    <property type="entry name" value="MFS_1"/>
    <property type="match status" value="1"/>
</dbReference>
<feature type="transmembrane region" description="Helical" evidence="6">
    <location>
        <begin position="285"/>
        <end position="304"/>
    </location>
</feature>
<feature type="transmembrane region" description="Helical" evidence="6">
    <location>
        <begin position="373"/>
        <end position="393"/>
    </location>
</feature>
<feature type="region of interest" description="Disordered" evidence="5">
    <location>
        <begin position="130"/>
        <end position="178"/>
    </location>
</feature>
<dbReference type="Proteomes" id="UP000054383">
    <property type="component" value="Unassembled WGS sequence"/>
</dbReference>
<dbReference type="GO" id="GO:0005886">
    <property type="term" value="C:plasma membrane"/>
    <property type="evidence" value="ECO:0007669"/>
    <property type="project" value="TreeGrafter"/>
</dbReference>
<feature type="transmembrane region" description="Helical" evidence="6">
    <location>
        <begin position="413"/>
        <end position="435"/>
    </location>
</feature>
<evidence type="ECO:0000256" key="6">
    <source>
        <dbReference type="SAM" id="Phobius"/>
    </source>
</evidence>
<evidence type="ECO:0000256" key="3">
    <source>
        <dbReference type="ARBA" id="ARBA00022989"/>
    </source>
</evidence>
<evidence type="ECO:0000256" key="4">
    <source>
        <dbReference type="ARBA" id="ARBA00023136"/>
    </source>
</evidence>
<feature type="transmembrane region" description="Helical" evidence="6">
    <location>
        <begin position="219"/>
        <end position="243"/>
    </location>
</feature>
<feature type="region of interest" description="Disordered" evidence="5">
    <location>
        <begin position="1"/>
        <end position="29"/>
    </location>
</feature>
<accession>A0A0U1M9N3</accession>
<dbReference type="PANTHER" id="PTHR23501:SF199">
    <property type="entry name" value="MFS EFFLUX TRANSPORTER INPD-RELATED"/>
    <property type="match status" value="1"/>
</dbReference>
<keyword evidence="3 6" id="KW-1133">Transmembrane helix</keyword>
<evidence type="ECO:0000259" key="7">
    <source>
        <dbReference type="PROSITE" id="PS50850"/>
    </source>
</evidence>